<dbReference type="Gene3D" id="3.10.350.10">
    <property type="entry name" value="LysM domain"/>
    <property type="match status" value="1"/>
</dbReference>
<dbReference type="InterPro" id="IPR036872">
    <property type="entry name" value="CH_dom_sf"/>
</dbReference>
<feature type="compositionally biased region" description="Basic and acidic residues" evidence="1">
    <location>
        <begin position="245"/>
        <end position="260"/>
    </location>
</feature>
<protein>
    <recommendedName>
        <fullName evidence="3">LysM domain-containing protein</fullName>
    </recommendedName>
</protein>
<dbReference type="SUPFAM" id="SSF47576">
    <property type="entry name" value="Calponin-homology domain, CH-domain"/>
    <property type="match status" value="1"/>
</dbReference>
<evidence type="ECO:0000256" key="1">
    <source>
        <dbReference type="SAM" id="MobiDB-lite"/>
    </source>
</evidence>
<organism evidence="4 5">
    <name type="scientific">Sphagnum troendelagicum</name>
    <dbReference type="NCBI Taxonomy" id="128251"/>
    <lineage>
        <taxon>Eukaryota</taxon>
        <taxon>Viridiplantae</taxon>
        <taxon>Streptophyta</taxon>
        <taxon>Embryophyta</taxon>
        <taxon>Bryophyta</taxon>
        <taxon>Sphagnophytina</taxon>
        <taxon>Sphagnopsida</taxon>
        <taxon>Sphagnales</taxon>
        <taxon>Sphagnaceae</taxon>
        <taxon>Sphagnum</taxon>
    </lineage>
</organism>
<feature type="domain" description="LysM" evidence="3">
    <location>
        <begin position="406"/>
        <end position="452"/>
    </location>
</feature>
<keyword evidence="2" id="KW-0812">Transmembrane</keyword>
<sequence>MEGNITPKGSVSFRDSDVEFLQTQAREWLEAMLGEKLEQEGRSLAEILANGAILYRVSQLMKELIRTKLGNNKNNNNIAPSDILHSPGSSKMLASPDIVVSKGNKNSQKYLPYSYVEAFLKVSKDMVGLLDVDLFNPSDAVDMKDIRRVCVCLRRLSKKARAQQLPVPDFDNVAQTMTTPIHKLAMPTEFVHGLKESLQKSASKSYYNTSDLTISKETSSSIADLRKPEAQSSSVGNGNSNGFEESEKAGVSEELLHEEPQSSGNSNKPSSIPSLPALLYTEQDRTRAVEDEPQDTRDHSIARKSSSFHREEEEKRTGEEEEEEEEESRPSYATTEQQGFGSSSNSKLPRSTSTTSSKSGQETAARVKKGGKRKTSLPWFPVLAGVVVFVGTFLALTLRAQRQQEHDYEVKKGDTLSLISRRAGKSNWQELVHSNPHISNPDLIYPSERLKL</sequence>
<feature type="compositionally biased region" description="Polar residues" evidence="1">
    <location>
        <begin position="331"/>
        <end position="362"/>
    </location>
</feature>
<gene>
    <name evidence="4" type="ORF">CSSPTR1EN2_LOCUS7284</name>
</gene>
<feature type="compositionally biased region" description="Polar residues" evidence="1">
    <location>
        <begin position="261"/>
        <end position="273"/>
    </location>
</feature>
<reference evidence="4" key="1">
    <citation type="submission" date="2024-02" db="EMBL/GenBank/DDBJ databases">
        <authorList>
            <consortium name="ELIXIR-Norway"/>
            <consortium name="Elixir Norway"/>
        </authorList>
    </citation>
    <scope>NUCLEOTIDE SEQUENCE</scope>
</reference>
<evidence type="ECO:0000259" key="3">
    <source>
        <dbReference type="PROSITE" id="PS51782"/>
    </source>
</evidence>
<dbReference type="CDD" id="cd00014">
    <property type="entry name" value="CH_SF"/>
    <property type="match status" value="1"/>
</dbReference>
<accession>A0ABP0TSX7</accession>
<dbReference type="CDD" id="cd00118">
    <property type="entry name" value="LysM"/>
    <property type="match status" value="1"/>
</dbReference>
<dbReference type="SMART" id="SM00257">
    <property type="entry name" value="LysM"/>
    <property type="match status" value="1"/>
</dbReference>
<dbReference type="SUPFAM" id="SSF54106">
    <property type="entry name" value="LysM domain"/>
    <property type="match status" value="1"/>
</dbReference>
<dbReference type="InterPro" id="IPR036779">
    <property type="entry name" value="LysM_dom_sf"/>
</dbReference>
<feature type="transmembrane region" description="Helical" evidence="2">
    <location>
        <begin position="379"/>
        <end position="398"/>
    </location>
</feature>
<keyword evidence="2" id="KW-1133">Transmembrane helix</keyword>
<evidence type="ECO:0000313" key="4">
    <source>
        <dbReference type="EMBL" id="CAK9204234.1"/>
    </source>
</evidence>
<dbReference type="EMBL" id="OZ019906">
    <property type="protein sequence ID" value="CAK9204234.1"/>
    <property type="molecule type" value="Genomic_DNA"/>
</dbReference>
<dbReference type="PROSITE" id="PS51782">
    <property type="entry name" value="LYSM"/>
    <property type="match status" value="1"/>
</dbReference>
<dbReference type="PANTHER" id="PTHR46756">
    <property type="entry name" value="TRANSGELIN"/>
    <property type="match status" value="1"/>
</dbReference>
<feature type="compositionally biased region" description="Basic and acidic residues" evidence="1">
    <location>
        <begin position="282"/>
        <end position="301"/>
    </location>
</feature>
<keyword evidence="2" id="KW-0472">Membrane</keyword>
<feature type="compositionally biased region" description="Basic and acidic residues" evidence="1">
    <location>
        <begin position="308"/>
        <end position="318"/>
    </location>
</feature>
<feature type="compositionally biased region" description="Low complexity" evidence="1">
    <location>
        <begin position="232"/>
        <end position="243"/>
    </location>
</feature>
<keyword evidence="5" id="KW-1185">Reference proteome</keyword>
<name>A0ABP0TSX7_9BRYO</name>
<feature type="region of interest" description="Disordered" evidence="1">
    <location>
        <begin position="218"/>
        <end position="371"/>
    </location>
</feature>
<dbReference type="InterPro" id="IPR018392">
    <property type="entry name" value="LysM"/>
</dbReference>
<dbReference type="PANTHER" id="PTHR46756:SF18">
    <property type="entry name" value="GAS2-LIKE PROTEIN PICKLED EGGS"/>
    <property type="match status" value="1"/>
</dbReference>
<evidence type="ECO:0000313" key="5">
    <source>
        <dbReference type="Proteomes" id="UP001497512"/>
    </source>
</evidence>
<dbReference type="Pfam" id="PF01476">
    <property type="entry name" value="LysM"/>
    <property type="match status" value="1"/>
</dbReference>
<dbReference type="Gene3D" id="1.10.418.10">
    <property type="entry name" value="Calponin-like domain"/>
    <property type="match status" value="1"/>
</dbReference>
<dbReference type="Proteomes" id="UP001497512">
    <property type="component" value="Chromosome 14"/>
</dbReference>
<evidence type="ECO:0000256" key="2">
    <source>
        <dbReference type="SAM" id="Phobius"/>
    </source>
</evidence>
<proteinExistence type="predicted"/>